<gene>
    <name evidence="8" type="primary">tadA</name>
    <name evidence="10" type="ordered locus">Nwat_0516</name>
</gene>
<dbReference type="STRING" id="105559.Nwat_0516"/>
<dbReference type="InterPro" id="IPR016193">
    <property type="entry name" value="Cytidine_deaminase-like"/>
</dbReference>
<feature type="binding site" evidence="8">
    <location>
        <position position="125"/>
    </location>
    <ligand>
        <name>Zn(2+)</name>
        <dbReference type="ChEBI" id="CHEBI:29105"/>
        <note>catalytic</note>
    </ligand>
</feature>
<evidence type="ECO:0000256" key="5">
    <source>
        <dbReference type="ARBA" id="ARBA00022801"/>
    </source>
</evidence>
<dbReference type="eggNOG" id="COG0590">
    <property type="taxonomic scope" value="Bacteria"/>
</dbReference>
<reference evidence="10 11" key="1">
    <citation type="submission" date="2010-06" db="EMBL/GenBank/DDBJ databases">
        <title>Complete sequence of chromosome of Nitrosococcus watsoni C-113.</title>
        <authorList>
            <consortium name="US DOE Joint Genome Institute"/>
            <person name="Lucas S."/>
            <person name="Copeland A."/>
            <person name="Lapidus A."/>
            <person name="Cheng J.-F."/>
            <person name="Bruce D."/>
            <person name="Goodwin L."/>
            <person name="Pitluck S."/>
            <person name="Malfatti S.A."/>
            <person name="Chain P.S.G."/>
            <person name="Land M."/>
            <person name="Hauser L."/>
            <person name="Kyrpides N."/>
            <person name="Ivanova N."/>
            <person name="Cambell M.A."/>
            <person name="Heidelberg J.F."/>
            <person name="Klotz M.G."/>
            <person name="Woyke T."/>
        </authorList>
    </citation>
    <scope>NUCLEOTIDE SEQUENCE [LARGE SCALE GENOMIC DNA]</scope>
    <source>
        <strain evidence="10 11">C-113</strain>
    </source>
</reference>
<evidence type="ECO:0000259" key="9">
    <source>
        <dbReference type="PROSITE" id="PS51747"/>
    </source>
</evidence>
<dbReference type="PROSITE" id="PS51747">
    <property type="entry name" value="CYT_DCMP_DEAMINASES_2"/>
    <property type="match status" value="1"/>
</dbReference>
<evidence type="ECO:0000256" key="1">
    <source>
        <dbReference type="ARBA" id="ARBA00010669"/>
    </source>
</evidence>
<dbReference type="EC" id="3.5.4.33" evidence="8"/>
<proteinExistence type="inferred from homology"/>
<dbReference type="InterPro" id="IPR002125">
    <property type="entry name" value="CMP_dCMP_dom"/>
</dbReference>
<accession>D8KAG5</accession>
<dbReference type="HOGENOM" id="CLU_025810_3_2_6"/>
<evidence type="ECO:0000256" key="7">
    <source>
        <dbReference type="ARBA" id="ARBA00048045"/>
    </source>
</evidence>
<keyword evidence="4 8" id="KW-0479">Metal-binding</keyword>
<dbReference type="InterPro" id="IPR016192">
    <property type="entry name" value="APOBEC/CMP_deaminase_Zn-bd"/>
</dbReference>
<sequence>MRVDQKQKKFFCNQGTAIGSSNHAFVQLDSCGGMISSPPGEKDIPWMYHALALARYAEETGEVPVGAVVVQEDEIVGEGWNCPINSRDPTAHAEIQAIRAASQQLGNYRLVGTTLYVTLEPCAMCAGAIIQARIRRVVFGAFDPKGGAVGSALSILPGERLNHQVECQGGVLAEACGAILSAFFRARR</sequence>
<comment type="similarity">
    <text evidence="1">Belongs to the cytidine and deoxycytidylate deaminase family. ADAT2 subfamily.</text>
</comment>
<keyword evidence="11" id="KW-1185">Reference proteome</keyword>
<keyword evidence="6 8" id="KW-0862">Zinc</keyword>
<dbReference type="AlphaFoldDB" id="D8KAG5"/>
<dbReference type="GO" id="GO:0008270">
    <property type="term" value="F:zinc ion binding"/>
    <property type="evidence" value="ECO:0007669"/>
    <property type="project" value="UniProtKB-UniRule"/>
</dbReference>
<dbReference type="Pfam" id="PF00383">
    <property type="entry name" value="dCMP_cyt_deam_1"/>
    <property type="match status" value="1"/>
</dbReference>
<name>D8KAG5_NITWC</name>
<dbReference type="PANTHER" id="PTHR11079">
    <property type="entry name" value="CYTOSINE DEAMINASE FAMILY MEMBER"/>
    <property type="match status" value="1"/>
</dbReference>
<dbReference type="SUPFAM" id="SSF53927">
    <property type="entry name" value="Cytidine deaminase-like"/>
    <property type="match status" value="1"/>
</dbReference>
<feature type="binding site" evidence="8">
    <location>
        <position position="122"/>
    </location>
    <ligand>
        <name>Zn(2+)</name>
        <dbReference type="ChEBI" id="CHEBI:29105"/>
        <note>catalytic</note>
    </ligand>
</feature>
<feature type="binding site" evidence="8">
    <location>
        <position position="92"/>
    </location>
    <ligand>
        <name>Zn(2+)</name>
        <dbReference type="ChEBI" id="CHEBI:29105"/>
        <note>catalytic</note>
    </ligand>
</feature>
<dbReference type="PROSITE" id="PS00903">
    <property type="entry name" value="CYT_DCMP_DEAMINASES_1"/>
    <property type="match status" value="1"/>
</dbReference>
<dbReference type="EMBL" id="CP002086">
    <property type="protein sequence ID" value="ADJ27480.1"/>
    <property type="molecule type" value="Genomic_DNA"/>
</dbReference>
<keyword evidence="5 8" id="KW-0378">Hydrolase</keyword>
<evidence type="ECO:0000313" key="11">
    <source>
        <dbReference type="Proteomes" id="UP000000393"/>
    </source>
</evidence>
<dbReference type="GO" id="GO:0052717">
    <property type="term" value="F:tRNA-specific adenosine-34 deaminase activity"/>
    <property type="evidence" value="ECO:0007669"/>
    <property type="project" value="UniProtKB-UniRule"/>
</dbReference>
<keyword evidence="3 8" id="KW-0819">tRNA processing</keyword>
<dbReference type="CDD" id="cd01285">
    <property type="entry name" value="nucleoside_deaminase"/>
    <property type="match status" value="1"/>
</dbReference>
<comment type="function">
    <text evidence="8">Catalyzes the deamination of adenosine to inosine at the wobble position 34 of tRNA(Arg2).</text>
</comment>
<organism evidence="10 11">
    <name type="scientific">Nitrosococcus watsoni (strain C-113)</name>
    <dbReference type="NCBI Taxonomy" id="105559"/>
    <lineage>
        <taxon>Bacteria</taxon>
        <taxon>Pseudomonadati</taxon>
        <taxon>Pseudomonadota</taxon>
        <taxon>Gammaproteobacteria</taxon>
        <taxon>Chromatiales</taxon>
        <taxon>Chromatiaceae</taxon>
        <taxon>Nitrosococcus</taxon>
    </lineage>
</organism>
<evidence type="ECO:0000256" key="6">
    <source>
        <dbReference type="ARBA" id="ARBA00022833"/>
    </source>
</evidence>
<protein>
    <recommendedName>
        <fullName evidence="8">tRNA-specific adenosine deaminase</fullName>
        <ecNumber evidence="8">3.5.4.33</ecNumber>
    </recommendedName>
</protein>
<feature type="active site" description="Proton donor" evidence="8">
    <location>
        <position position="94"/>
    </location>
</feature>
<comment type="subunit">
    <text evidence="2 8">Homodimer.</text>
</comment>
<dbReference type="NCBIfam" id="NF008113">
    <property type="entry name" value="PRK10860.1"/>
    <property type="match status" value="1"/>
</dbReference>
<feature type="domain" description="CMP/dCMP-type deaminase" evidence="9">
    <location>
        <begin position="41"/>
        <end position="152"/>
    </location>
</feature>
<evidence type="ECO:0000256" key="4">
    <source>
        <dbReference type="ARBA" id="ARBA00022723"/>
    </source>
</evidence>
<dbReference type="FunFam" id="3.40.140.10:FF:000005">
    <property type="entry name" value="tRNA-specific adenosine deaminase"/>
    <property type="match status" value="1"/>
</dbReference>
<comment type="catalytic activity">
    <reaction evidence="7 8">
        <text>adenosine(34) in tRNA + H2O + H(+) = inosine(34) in tRNA + NH4(+)</text>
        <dbReference type="Rhea" id="RHEA:43168"/>
        <dbReference type="Rhea" id="RHEA-COMP:10373"/>
        <dbReference type="Rhea" id="RHEA-COMP:10374"/>
        <dbReference type="ChEBI" id="CHEBI:15377"/>
        <dbReference type="ChEBI" id="CHEBI:15378"/>
        <dbReference type="ChEBI" id="CHEBI:28938"/>
        <dbReference type="ChEBI" id="CHEBI:74411"/>
        <dbReference type="ChEBI" id="CHEBI:82852"/>
        <dbReference type="EC" id="3.5.4.33"/>
    </reaction>
</comment>
<comment type="cofactor">
    <cofactor evidence="8">
        <name>Zn(2+)</name>
        <dbReference type="ChEBI" id="CHEBI:29105"/>
    </cofactor>
    <text evidence="8">Binds 1 zinc ion per subunit.</text>
</comment>
<evidence type="ECO:0000256" key="2">
    <source>
        <dbReference type="ARBA" id="ARBA00011738"/>
    </source>
</evidence>
<evidence type="ECO:0000313" key="10">
    <source>
        <dbReference type="EMBL" id="ADJ27480.1"/>
    </source>
</evidence>
<dbReference type="KEGG" id="nwa:Nwat_0516"/>
<dbReference type="PANTHER" id="PTHR11079:SF202">
    <property type="entry name" value="TRNA-SPECIFIC ADENOSINE DEAMINASE"/>
    <property type="match status" value="1"/>
</dbReference>
<dbReference type="Gene3D" id="3.40.140.10">
    <property type="entry name" value="Cytidine Deaminase, domain 2"/>
    <property type="match status" value="1"/>
</dbReference>
<dbReference type="Proteomes" id="UP000000393">
    <property type="component" value="Chromosome"/>
</dbReference>
<dbReference type="GO" id="GO:0002100">
    <property type="term" value="P:tRNA wobble adenosine to inosine editing"/>
    <property type="evidence" value="ECO:0007669"/>
    <property type="project" value="UniProtKB-UniRule"/>
</dbReference>
<evidence type="ECO:0000256" key="8">
    <source>
        <dbReference type="HAMAP-Rule" id="MF_00972"/>
    </source>
</evidence>
<dbReference type="HAMAP" id="MF_00972">
    <property type="entry name" value="tRNA_aden_deaminase"/>
    <property type="match status" value="1"/>
</dbReference>
<evidence type="ECO:0000256" key="3">
    <source>
        <dbReference type="ARBA" id="ARBA00022694"/>
    </source>
</evidence>
<dbReference type="InterPro" id="IPR028883">
    <property type="entry name" value="tRNA_aden_deaminase"/>
</dbReference>